<protein>
    <submittedName>
        <fullName evidence="1">Uncharacterized protein</fullName>
    </submittedName>
</protein>
<dbReference type="Proteomes" id="UP000295493">
    <property type="component" value="Unassembled WGS sequence"/>
</dbReference>
<gene>
    <name evidence="1" type="ORF">EV664_108162</name>
</gene>
<comment type="caution">
    <text evidence="1">The sequence shown here is derived from an EMBL/GenBank/DDBJ whole genome shotgun (WGS) entry which is preliminary data.</text>
</comment>
<dbReference type="OrthoDB" id="7565359at2"/>
<dbReference type="AlphaFoldDB" id="A0A4R6FK05"/>
<name>A0A4R6FK05_9SPHN</name>
<proteinExistence type="predicted"/>
<accession>A0A4R6FK05</accession>
<sequence>MEGPMKILNPSGYITQHGLAFADATGAAIPVSDDHPLPVSISLPSARPSPLSGTTNQSILSSGFAPVTDRPIWLTLSGIWTGTVSVRRSSGPKAPAAPLTIGGKPWGIFDRNAMEPIGEESIPGAVWYLDIALAGGTLTYEVRQ</sequence>
<evidence type="ECO:0000313" key="2">
    <source>
        <dbReference type="Proteomes" id="UP000295493"/>
    </source>
</evidence>
<evidence type="ECO:0000313" key="1">
    <source>
        <dbReference type="EMBL" id="TDN81220.1"/>
    </source>
</evidence>
<organism evidence="1 2">
    <name type="scientific">Stakelama pacifica</name>
    <dbReference type="NCBI Taxonomy" id="517720"/>
    <lineage>
        <taxon>Bacteria</taxon>
        <taxon>Pseudomonadati</taxon>
        <taxon>Pseudomonadota</taxon>
        <taxon>Alphaproteobacteria</taxon>
        <taxon>Sphingomonadales</taxon>
        <taxon>Sphingomonadaceae</taxon>
        <taxon>Stakelama</taxon>
    </lineage>
</organism>
<reference evidence="1 2" key="1">
    <citation type="submission" date="2019-03" db="EMBL/GenBank/DDBJ databases">
        <title>Genomic Encyclopedia of Type Strains, Phase IV (KMG-IV): sequencing the most valuable type-strain genomes for metagenomic binning, comparative biology and taxonomic classification.</title>
        <authorList>
            <person name="Goeker M."/>
        </authorList>
    </citation>
    <scope>NUCLEOTIDE SEQUENCE [LARGE SCALE GENOMIC DNA]</scope>
    <source>
        <strain evidence="1 2">DSM 25059</strain>
    </source>
</reference>
<keyword evidence="2" id="KW-1185">Reference proteome</keyword>
<dbReference type="EMBL" id="SNWD01000008">
    <property type="protein sequence ID" value="TDN81220.1"/>
    <property type="molecule type" value="Genomic_DNA"/>
</dbReference>